<organism evidence="2 3">
    <name type="scientific">Methanolapillus africanus</name>
    <dbReference type="NCBI Taxonomy" id="3028297"/>
    <lineage>
        <taxon>Archaea</taxon>
        <taxon>Methanobacteriati</taxon>
        <taxon>Methanobacteriota</taxon>
        <taxon>Stenosarchaea group</taxon>
        <taxon>Methanomicrobia</taxon>
        <taxon>Methanosarcinales</taxon>
        <taxon>Methanosarcinaceae</taxon>
        <taxon>Methanolapillus</taxon>
    </lineage>
</organism>
<dbReference type="AlphaFoldDB" id="A0AAE4MK86"/>
<keyword evidence="1" id="KW-0472">Membrane</keyword>
<dbReference type="EMBL" id="JAWDKD010000019">
    <property type="protein sequence ID" value="MDV0447381.1"/>
    <property type="molecule type" value="Genomic_DNA"/>
</dbReference>
<proteinExistence type="predicted"/>
<feature type="transmembrane region" description="Helical" evidence="1">
    <location>
        <begin position="172"/>
        <end position="190"/>
    </location>
</feature>
<dbReference type="Proteomes" id="UP001271789">
    <property type="component" value="Unassembled WGS sequence"/>
</dbReference>
<sequence>MKNKLIKSISLLLMILVFGMVFIPAINAQADSEREEILKEEFEYLMDNSETIMETSNEKVVRFTSEDGVTAYSVAWRDPNNPNRVYFATVTDEEMLSSGISNEIASVNGISALASGSFGDGSYAETYGNSVTGGVHVYFSPDDAELAFEGSAYILGAAGAAITMLVPGVGQVLGPLVAILGACIGLYYLVAKNSDDSLDISIPYLALTYMTTGLPGAGAFITIGQVRYFFND</sequence>
<comment type="caution">
    <text evidence="2">The sequence shown here is derived from an EMBL/GenBank/DDBJ whole genome shotgun (WGS) entry which is preliminary data.</text>
</comment>
<keyword evidence="3" id="KW-1185">Reference proteome</keyword>
<keyword evidence="1" id="KW-0812">Transmembrane</keyword>
<evidence type="ECO:0000313" key="2">
    <source>
        <dbReference type="EMBL" id="MDV0447381.1"/>
    </source>
</evidence>
<name>A0AAE4MK86_9EURY</name>
<evidence type="ECO:0000313" key="3">
    <source>
        <dbReference type="Proteomes" id="UP001271789"/>
    </source>
</evidence>
<evidence type="ECO:0000256" key="1">
    <source>
        <dbReference type="SAM" id="Phobius"/>
    </source>
</evidence>
<gene>
    <name evidence="2" type="ORF">MsAg5_12670</name>
</gene>
<dbReference type="RefSeq" id="WP_338099817.1">
    <property type="nucleotide sequence ID" value="NZ_JAWDKD010000019.1"/>
</dbReference>
<reference evidence="2" key="1">
    <citation type="submission" date="2023-06" db="EMBL/GenBank/DDBJ databases">
        <title>Genome sequence of Methanosarcinaceae archaeon Ag5.</title>
        <authorList>
            <person name="Protasov E."/>
            <person name="Platt K."/>
            <person name="Poehlein A."/>
            <person name="Daniel R."/>
            <person name="Brune A."/>
        </authorList>
    </citation>
    <scope>NUCLEOTIDE SEQUENCE</scope>
    <source>
        <strain evidence="2">Ag5</strain>
    </source>
</reference>
<feature type="transmembrane region" description="Helical" evidence="1">
    <location>
        <begin position="202"/>
        <end position="223"/>
    </location>
</feature>
<keyword evidence="1" id="KW-1133">Transmembrane helix</keyword>
<protein>
    <submittedName>
        <fullName evidence="2">Uncharacterized protein</fullName>
    </submittedName>
</protein>
<accession>A0AAE4MK86</accession>